<dbReference type="SUPFAM" id="SSF46966">
    <property type="entry name" value="Spectrin repeat"/>
    <property type="match status" value="17"/>
</dbReference>
<dbReference type="Gene3D" id="1.20.58.60">
    <property type="match status" value="17"/>
</dbReference>
<evidence type="ECO:0000256" key="7">
    <source>
        <dbReference type="ARBA" id="ARBA00022723"/>
    </source>
</evidence>
<evidence type="ECO:0000256" key="10">
    <source>
        <dbReference type="ARBA" id="ARBA00022860"/>
    </source>
</evidence>
<keyword evidence="11" id="KW-0009">Actin-binding</keyword>
<proteinExistence type="inferred from homology"/>
<name>A0ABP1QMP0_9HEXA</name>
<dbReference type="PROSITE" id="PS50002">
    <property type="entry name" value="SH3"/>
    <property type="match status" value="1"/>
</dbReference>
<evidence type="ECO:0008006" key="20">
    <source>
        <dbReference type="Google" id="ProtNLM"/>
    </source>
</evidence>
<protein>
    <recommendedName>
        <fullName evidence="20">Spectrin alpha chain</fullName>
    </recommendedName>
</protein>
<feature type="coiled-coil region" evidence="14">
    <location>
        <begin position="1290"/>
        <end position="1317"/>
    </location>
</feature>
<evidence type="ECO:0000256" key="5">
    <source>
        <dbReference type="ARBA" id="ARBA00022490"/>
    </source>
</evidence>
<organism evidence="18 19">
    <name type="scientific">Orchesella dallaii</name>
    <dbReference type="NCBI Taxonomy" id="48710"/>
    <lineage>
        <taxon>Eukaryota</taxon>
        <taxon>Metazoa</taxon>
        <taxon>Ecdysozoa</taxon>
        <taxon>Arthropoda</taxon>
        <taxon>Hexapoda</taxon>
        <taxon>Collembola</taxon>
        <taxon>Entomobryomorpha</taxon>
        <taxon>Entomobryoidea</taxon>
        <taxon>Orchesellidae</taxon>
        <taxon>Orchesellinae</taxon>
        <taxon>Orchesella</taxon>
    </lineage>
</organism>
<dbReference type="PROSITE" id="PS00018">
    <property type="entry name" value="EF_HAND_1"/>
    <property type="match status" value="2"/>
</dbReference>
<dbReference type="Gene3D" id="1.10.238.10">
    <property type="entry name" value="EF-hand"/>
    <property type="match status" value="2"/>
</dbReference>
<dbReference type="PRINTS" id="PR01887">
    <property type="entry name" value="SPECTRNALPHA"/>
</dbReference>
<dbReference type="InterPro" id="IPR011992">
    <property type="entry name" value="EF-hand-dom_pair"/>
</dbReference>
<evidence type="ECO:0000256" key="6">
    <source>
        <dbReference type="ARBA" id="ARBA00022553"/>
    </source>
</evidence>
<dbReference type="InterPro" id="IPR018247">
    <property type="entry name" value="EF_Hand_1_Ca_BS"/>
</dbReference>
<keyword evidence="19" id="KW-1185">Reference proteome</keyword>
<dbReference type="Pfam" id="PF00435">
    <property type="entry name" value="Spectrin"/>
    <property type="match status" value="20"/>
</dbReference>
<dbReference type="Pfam" id="PF00018">
    <property type="entry name" value="SH3_1"/>
    <property type="match status" value="1"/>
</dbReference>
<dbReference type="SUPFAM" id="SSF47473">
    <property type="entry name" value="EF-hand"/>
    <property type="match status" value="1"/>
</dbReference>
<evidence type="ECO:0000256" key="14">
    <source>
        <dbReference type="SAM" id="Coils"/>
    </source>
</evidence>
<feature type="domain" description="EF-hand" evidence="17">
    <location>
        <begin position="2391"/>
        <end position="2426"/>
    </location>
</feature>
<feature type="coiled-coil region" evidence="14">
    <location>
        <begin position="2263"/>
        <end position="2290"/>
    </location>
</feature>
<keyword evidence="8" id="KW-0677">Repeat</keyword>
<evidence type="ECO:0000313" key="18">
    <source>
        <dbReference type="EMBL" id="CAL8108662.1"/>
    </source>
</evidence>
<dbReference type="CDD" id="cd11808">
    <property type="entry name" value="SH3_Alpha_Spectrin"/>
    <property type="match status" value="1"/>
</dbReference>
<keyword evidence="7" id="KW-0479">Metal-binding</keyword>
<evidence type="ECO:0000256" key="4">
    <source>
        <dbReference type="ARBA" id="ARBA00022467"/>
    </source>
</evidence>
<keyword evidence="12" id="KW-0206">Cytoskeleton</keyword>
<keyword evidence="4" id="KW-0117">Actin capping</keyword>
<dbReference type="CDD" id="cd00176">
    <property type="entry name" value="SPEC"/>
    <property type="match status" value="14"/>
</dbReference>
<evidence type="ECO:0000256" key="3">
    <source>
        <dbReference type="ARBA" id="ARBA00022443"/>
    </source>
</evidence>
<dbReference type="InterPro" id="IPR036028">
    <property type="entry name" value="SH3-like_dom_sf"/>
</dbReference>
<dbReference type="PROSITE" id="PS50222">
    <property type="entry name" value="EF_HAND_2"/>
    <property type="match status" value="2"/>
</dbReference>
<feature type="region of interest" description="Disordered" evidence="15">
    <location>
        <begin position="1490"/>
        <end position="1510"/>
    </location>
</feature>
<evidence type="ECO:0000256" key="12">
    <source>
        <dbReference type="ARBA" id="ARBA00023212"/>
    </source>
</evidence>
<feature type="compositionally biased region" description="Acidic residues" evidence="15">
    <location>
        <begin position="18"/>
        <end position="28"/>
    </location>
</feature>
<keyword evidence="5" id="KW-0963">Cytoplasm</keyword>
<keyword evidence="10" id="KW-0112">Calmodulin-binding</keyword>
<dbReference type="Proteomes" id="UP001642540">
    <property type="component" value="Unassembled WGS sequence"/>
</dbReference>
<dbReference type="InterPro" id="IPR014837">
    <property type="entry name" value="EF-hand_Ca_insen"/>
</dbReference>
<dbReference type="PANTHER" id="PTHR11915">
    <property type="entry name" value="SPECTRIN/FILAMIN RELATED CYTOSKELETAL PROTEIN"/>
    <property type="match status" value="1"/>
</dbReference>
<sequence>MEQEYEDQPPRERRQQIEEEEEEEDDTQQDVSQVSQADREAEEEEEQDQIPQPQPSPQIAVSSPTHSTASAQQGKAEVKILETAEDIQERREQVLGRYSAFRSESKVKREKLEDSRRFQYFKRDADELESWIYEKLQAASDETFKDATNLQAKIQKHQAFEAEVSAHSNAIVSLDNTGQEMISQGHYASDTIKKRLEELHRLWELLLSRLAEKGLKLQQALVLVQFLRSCDEVLLWITDKETFVTADEFGTDLEHVEVLQRKFDEFQKEMASEEYRVMEVNTHADKLISDGHPEHESIQRKREELNDSWQRLKQLAVMRQEKLFGAHEIQRFNRDADEAIAWINEKDVILSSDEYGRDLASIQTLIRKHEGVERDLAALHDKVNTLGAEAERLCGIHGDHAEQIRSKHEEIVENWEGLVEKAKSRKCKLDDSYSLHRFLSEYRDLVNWINDMKQIISADDLAKDVAGAEALLERHQEHKGEIDAREDSFKLISDSGSSLVERNHFAASEVAEKLNSLSEEKIGLLSLWEDRRVLYEQCMDLQLFYRDTEQADTWMAKQEAFLENTDLGDSLDSVEALIKKHEDFEKSLAAQEEKIKALDEFASKLIEGQHYAAEDVSQRRALLLQRRNALLEKSAMRRATLDAAFKLMQFERDCDETNGWIRGKLKFANDDSYLDPTNLNGKVQKHANFMKELQANKSRIDEVLESGRNLIDSSHYGSDRIEARVEEIVHLWKQLEEAGEKKESRLAEASAQQQFNRTIEDIELWLSEVEAQLTSEDYGKDLTSVQNNQKKHQLLESDVSGHQDRVDVIRNQAQEFIETGHFDKDNIQRKAEGVEGRYNALMNPIEARRKKLGDSLRVNQLFRDIEDEEAWVREKEPIASSNNRGRDLIGVQNLIKKHQAVVSEICNHEARVNSVCEAGASVCDGGGYMADEVGSRVGKLREHWTALRDKADKRKRDLDDALLAHQYFADANEAESWMKEKEPLVLSQDLGKDEDSAEALLKKNEALMSDLEAFKSTIEGLREQADACKCAPVNEYTPGGGKEVVMALYDYTEKSPREVSMKKGDVLTLLNSNNKDWWKVEVNDRQGFVPAAYVKRIDSTLSASQQNLADSKSSIQTRQNQIESQYSQLLNLGHTRQQKLSEACKAYVLVREAAELAQWIKDKEQYAQVQVAEVPQDVDLEQVEVMQKKFDDFQSDLKANEVRLAEMNVIAMQLMSLGQTEAAVKIQTQLEDLNQKWNSLQQVTQEKAEKLGSAHQVQRFHRDVDETKDWIAEKDEALSKDDLGKDLRTVQALQRKHEGLERDLAALGDKIRSLDETATKLMSTHPESAETIYSKQKEINQEWSQLQRKANERKEKLLDSYDLQRFLSDYRDLMGWINSMMSLVSSDELATDVTGAEALLERHQEHRTEMDARTGTFQSFELFGKQLLESGHYASVEIGEKLESMAEARSELEKQWIARRMQLDQCLELQLFYRDCEQAEAWMQSREAFLAEDKDSNSQKQESGGPGTDNVEALIKKHEDFDKAISSQEEKIAQLTAFADQLISSNHYSTNEIAQKKQQVLDRWEKLKDALIEKRSKLGESQTLQQFSRDADEIENWISEKLQYASEESYKDPANIQSKHQKHQAFEAELAANADRIQAVLAMGHNLIEKRQCAGSEEAVEARLESIANQWETLTMKTSEKSLKLKEANKQRTYIAAVKDLDFWLGEVESLLTSEDSGKDLASVQNLIKKHQLVEADITAHEERISDMNTQADSLIESEQFDAVAIQEKRQSINTRFERVKNLAAHRQSRLNEAFTLHQFFRDIADQESWIKEKKLLVGSGDFGRDLTGVQNLKKKHKRLEAELQSHEPAIQAVQEAGSKLMDISNIGVPEIESRLKALSQAWSELKQLCSERGEKLEQSLVYQQFLAKVEEEEAWISEKQQLLVVDDLGDSMAAVQGLLKKHDAFETDLSVHRENINEINELASNLISSSNHHAPQIEQRVTLLQQKMDQLGALANKRKHGLLDNSAYLQFMWKADVVESWIADKETHVKSEEFGRDLSTVQTLLTKQDTFDAGLNAFESEGISNIRNLKDQLIESNHVQSSLINKRFEDVVTRWKNLLAASNARKTRLLHMQEQFRQIEELYLTFAKKASAFNSWFENAEEDLTDPVRCNSIEEIRALREAHAQFQASLSSAEADFQALGALDKQIKSFNVGPNPYTWFTMEALEETWRNLQKIIKERDGDLAKELQRQEENDKLRKEFAKIANAFHSWLTETRSSMMEGTGTLEQQLEATKRKAAEVRARRSDLKKIEDLGAILEEHLILDNRYTEHSTVGLAQAWDQLDQLGMRMQHNLEQQIQARNQSGVSEDALKEFSMMFKHFDKDKSGRLNQQEFKSCLRALGYDLPMVEEGQPDPEFEAILDSVDPNRDGHVSLQEYMAFMISKETENVQSSEEIENAFRAITSGERGYVTREELYSNLTKEMADYCVSRMKAYVDPKTGHPIPGALDYVDFTHQLFQN</sequence>
<dbReference type="Pfam" id="PF08726">
    <property type="entry name" value="EFhand_Ca_insen"/>
    <property type="match status" value="1"/>
</dbReference>
<feature type="region of interest" description="Disordered" evidence="15">
    <location>
        <begin position="1"/>
        <end position="77"/>
    </location>
</feature>
<dbReference type="InterPro" id="IPR002017">
    <property type="entry name" value="Spectrin_repeat"/>
</dbReference>
<dbReference type="Gene3D" id="2.30.30.40">
    <property type="entry name" value="SH3 Domains"/>
    <property type="match status" value="1"/>
</dbReference>
<comment type="similarity">
    <text evidence="2">Belongs to the spectrin family.</text>
</comment>
<evidence type="ECO:0000256" key="13">
    <source>
        <dbReference type="PROSITE-ProRule" id="PRU00192"/>
    </source>
</evidence>
<keyword evidence="14" id="KW-0175">Coiled coil</keyword>
<reference evidence="18 19" key="1">
    <citation type="submission" date="2024-08" db="EMBL/GenBank/DDBJ databases">
        <authorList>
            <person name="Cucini C."/>
            <person name="Frati F."/>
        </authorList>
    </citation>
    <scope>NUCLEOTIDE SEQUENCE [LARGE SCALE GENOMIC DNA]</scope>
</reference>
<keyword evidence="3 13" id="KW-0728">SH3 domain</keyword>
<feature type="compositionally biased region" description="Polar residues" evidence="15">
    <location>
        <begin position="60"/>
        <end position="73"/>
    </location>
</feature>
<evidence type="ECO:0000256" key="11">
    <source>
        <dbReference type="ARBA" id="ARBA00023203"/>
    </source>
</evidence>
<evidence type="ECO:0000313" key="19">
    <source>
        <dbReference type="Proteomes" id="UP001642540"/>
    </source>
</evidence>
<dbReference type="SMART" id="SM00326">
    <property type="entry name" value="SH3"/>
    <property type="match status" value="1"/>
</dbReference>
<feature type="domain" description="EF-hand" evidence="17">
    <location>
        <begin position="2348"/>
        <end position="2383"/>
    </location>
</feature>
<dbReference type="SMART" id="SM00054">
    <property type="entry name" value="EFh"/>
    <property type="match status" value="2"/>
</dbReference>
<evidence type="ECO:0000256" key="1">
    <source>
        <dbReference type="ARBA" id="ARBA00004245"/>
    </source>
</evidence>
<dbReference type="EMBL" id="CAXLJM020000040">
    <property type="protein sequence ID" value="CAL8108662.1"/>
    <property type="molecule type" value="Genomic_DNA"/>
</dbReference>
<evidence type="ECO:0000259" key="17">
    <source>
        <dbReference type="PROSITE" id="PS50222"/>
    </source>
</evidence>
<feature type="compositionally biased region" description="Basic and acidic residues" evidence="15">
    <location>
        <begin position="8"/>
        <end position="17"/>
    </location>
</feature>
<evidence type="ECO:0000256" key="15">
    <source>
        <dbReference type="SAM" id="MobiDB-lite"/>
    </source>
</evidence>
<dbReference type="CDD" id="cd00051">
    <property type="entry name" value="EFh"/>
    <property type="match status" value="1"/>
</dbReference>
<keyword evidence="9" id="KW-0106">Calcium</keyword>
<comment type="caution">
    <text evidence="18">The sequence shown here is derived from an EMBL/GenBank/DDBJ whole genome shotgun (WGS) entry which is preliminary data.</text>
</comment>
<dbReference type="SMART" id="SM00150">
    <property type="entry name" value="SPEC"/>
    <property type="match status" value="20"/>
</dbReference>
<keyword evidence="6" id="KW-0597">Phosphoprotein</keyword>
<dbReference type="PRINTS" id="PR00452">
    <property type="entry name" value="SH3DOMAIN"/>
</dbReference>
<dbReference type="InterPro" id="IPR018159">
    <property type="entry name" value="Spectrin/alpha-actinin"/>
</dbReference>
<evidence type="ECO:0000256" key="9">
    <source>
        <dbReference type="ARBA" id="ARBA00022837"/>
    </source>
</evidence>
<dbReference type="SUPFAM" id="SSF50044">
    <property type="entry name" value="SH3-domain"/>
    <property type="match status" value="1"/>
</dbReference>
<evidence type="ECO:0000256" key="8">
    <source>
        <dbReference type="ARBA" id="ARBA00022737"/>
    </source>
</evidence>
<feature type="coiled-coil region" evidence="14">
    <location>
        <begin position="997"/>
        <end position="1024"/>
    </location>
</feature>
<evidence type="ECO:0000259" key="16">
    <source>
        <dbReference type="PROSITE" id="PS50002"/>
    </source>
</evidence>
<dbReference type="SMART" id="SM01184">
    <property type="entry name" value="efhand_Ca_insen"/>
    <property type="match status" value="1"/>
</dbReference>
<dbReference type="InterPro" id="IPR001452">
    <property type="entry name" value="SH3_domain"/>
</dbReference>
<dbReference type="Pfam" id="PF13499">
    <property type="entry name" value="EF-hand_7"/>
    <property type="match status" value="1"/>
</dbReference>
<dbReference type="InterPro" id="IPR002048">
    <property type="entry name" value="EF_hand_dom"/>
</dbReference>
<feature type="domain" description="SH3" evidence="16">
    <location>
        <begin position="1040"/>
        <end position="1099"/>
    </location>
</feature>
<gene>
    <name evidence="18" type="ORF">ODALV1_LOCUS13053</name>
</gene>
<comment type="subcellular location">
    <subcellularLocation>
        <location evidence="1">Cytoplasm</location>
        <location evidence="1">Cytoskeleton</location>
    </subcellularLocation>
</comment>
<accession>A0ABP1QMP0</accession>
<evidence type="ECO:0000256" key="2">
    <source>
        <dbReference type="ARBA" id="ARBA00006826"/>
    </source>
</evidence>
<dbReference type="InterPro" id="IPR035825">
    <property type="entry name" value="Alpha_Spectrin_SH3"/>
</dbReference>